<dbReference type="PaxDb" id="2903-EOD21235"/>
<protein>
    <recommendedName>
        <fullName evidence="8">Homeobox domain-containing protein</fullName>
    </recommendedName>
</protein>
<keyword evidence="2 5" id="KW-0238">DNA-binding</keyword>
<evidence type="ECO:0000256" key="3">
    <source>
        <dbReference type="ARBA" id="ARBA00023155"/>
    </source>
</evidence>
<dbReference type="SUPFAM" id="SSF46689">
    <property type="entry name" value="Homeodomain-like"/>
    <property type="match status" value="1"/>
</dbReference>
<dbReference type="Pfam" id="PF00046">
    <property type="entry name" value="Homeodomain"/>
    <property type="match status" value="1"/>
</dbReference>
<evidence type="ECO:0000256" key="1">
    <source>
        <dbReference type="ARBA" id="ARBA00004123"/>
    </source>
</evidence>
<feature type="compositionally biased region" description="Low complexity" evidence="7">
    <location>
        <begin position="207"/>
        <end position="230"/>
    </location>
</feature>
<name>A0A0D3JCK0_EMIH1</name>
<evidence type="ECO:0000256" key="2">
    <source>
        <dbReference type="ARBA" id="ARBA00023125"/>
    </source>
</evidence>
<evidence type="ECO:0000256" key="7">
    <source>
        <dbReference type="SAM" id="MobiDB-lite"/>
    </source>
</evidence>
<feature type="compositionally biased region" description="Acidic residues" evidence="7">
    <location>
        <begin position="244"/>
        <end position="264"/>
    </location>
</feature>
<feature type="DNA-binding region" description="Homeobox" evidence="5">
    <location>
        <begin position="119"/>
        <end position="161"/>
    </location>
</feature>
<dbReference type="AlphaFoldDB" id="A0A0D3JCK0"/>
<comment type="subcellular location">
    <subcellularLocation>
        <location evidence="1 5 6">Nucleus</location>
    </subcellularLocation>
</comment>
<feature type="domain" description="Homeobox" evidence="8">
    <location>
        <begin position="117"/>
        <end position="160"/>
    </location>
</feature>
<dbReference type="Gene3D" id="1.10.10.60">
    <property type="entry name" value="Homeodomain-like"/>
    <property type="match status" value="1"/>
</dbReference>
<dbReference type="PROSITE" id="PS50071">
    <property type="entry name" value="HOMEOBOX_2"/>
    <property type="match status" value="1"/>
</dbReference>
<dbReference type="InterPro" id="IPR009057">
    <property type="entry name" value="Homeodomain-like_sf"/>
</dbReference>
<evidence type="ECO:0000313" key="10">
    <source>
        <dbReference type="Proteomes" id="UP000013827"/>
    </source>
</evidence>
<dbReference type="KEGG" id="ehx:EMIHUDRAFT_241500"/>
<evidence type="ECO:0000313" key="9">
    <source>
        <dbReference type="EnsemblProtists" id="EOD21235"/>
    </source>
</evidence>
<dbReference type="HOGENOM" id="CLU_1003231_0_0_1"/>
<keyword evidence="4 5" id="KW-0539">Nucleus</keyword>
<evidence type="ECO:0000259" key="8">
    <source>
        <dbReference type="PROSITE" id="PS50071"/>
    </source>
</evidence>
<dbReference type="GO" id="GO:0000981">
    <property type="term" value="F:DNA-binding transcription factor activity, RNA polymerase II-specific"/>
    <property type="evidence" value="ECO:0007669"/>
    <property type="project" value="TreeGrafter"/>
</dbReference>
<dbReference type="RefSeq" id="XP_005773664.1">
    <property type="nucleotide sequence ID" value="XM_005773607.1"/>
</dbReference>
<reference evidence="10" key="1">
    <citation type="journal article" date="2013" name="Nature">
        <title>Pan genome of the phytoplankton Emiliania underpins its global distribution.</title>
        <authorList>
            <person name="Read B.A."/>
            <person name="Kegel J."/>
            <person name="Klute M.J."/>
            <person name="Kuo A."/>
            <person name="Lefebvre S.C."/>
            <person name="Maumus F."/>
            <person name="Mayer C."/>
            <person name="Miller J."/>
            <person name="Monier A."/>
            <person name="Salamov A."/>
            <person name="Young J."/>
            <person name="Aguilar M."/>
            <person name="Claverie J.M."/>
            <person name="Frickenhaus S."/>
            <person name="Gonzalez K."/>
            <person name="Herman E.K."/>
            <person name="Lin Y.C."/>
            <person name="Napier J."/>
            <person name="Ogata H."/>
            <person name="Sarno A.F."/>
            <person name="Shmutz J."/>
            <person name="Schroeder D."/>
            <person name="de Vargas C."/>
            <person name="Verret F."/>
            <person name="von Dassow P."/>
            <person name="Valentin K."/>
            <person name="Van de Peer Y."/>
            <person name="Wheeler G."/>
            <person name="Dacks J.B."/>
            <person name="Delwiche C.F."/>
            <person name="Dyhrman S.T."/>
            <person name="Glockner G."/>
            <person name="John U."/>
            <person name="Richards T."/>
            <person name="Worden A.Z."/>
            <person name="Zhang X."/>
            <person name="Grigoriev I.V."/>
            <person name="Allen A.E."/>
            <person name="Bidle K."/>
            <person name="Borodovsky M."/>
            <person name="Bowler C."/>
            <person name="Brownlee C."/>
            <person name="Cock J.M."/>
            <person name="Elias M."/>
            <person name="Gladyshev V.N."/>
            <person name="Groth M."/>
            <person name="Guda C."/>
            <person name="Hadaegh A."/>
            <person name="Iglesias-Rodriguez M.D."/>
            <person name="Jenkins J."/>
            <person name="Jones B.M."/>
            <person name="Lawson T."/>
            <person name="Leese F."/>
            <person name="Lindquist E."/>
            <person name="Lobanov A."/>
            <person name="Lomsadze A."/>
            <person name="Malik S.B."/>
            <person name="Marsh M.E."/>
            <person name="Mackinder L."/>
            <person name="Mock T."/>
            <person name="Mueller-Roeber B."/>
            <person name="Pagarete A."/>
            <person name="Parker M."/>
            <person name="Probert I."/>
            <person name="Quesneville H."/>
            <person name="Raines C."/>
            <person name="Rensing S.A."/>
            <person name="Riano-Pachon D.M."/>
            <person name="Richier S."/>
            <person name="Rokitta S."/>
            <person name="Shiraiwa Y."/>
            <person name="Soanes D.M."/>
            <person name="van der Giezen M."/>
            <person name="Wahlund T.M."/>
            <person name="Williams B."/>
            <person name="Wilson W."/>
            <person name="Wolfe G."/>
            <person name="Wurch L.L."/>
        </authorList>
    </citation>
    <scope>NUCLEOTIDE SEQUENCE</scope>
</reference>
<evidence type="ECO:0000256" key="6">
    <source>
        <dbReference type="RuleBase" id="RU000682"/>
    </source>
</evidence>
<reference evidence="9" key="2">
    <citation type="submission" date="2024-10" db="UniProtKB">
        <authorList>
            <consortium name="EnsemblProtists"/>
        </authorList>
    </citation>
    <scope>IDENTIFICATION</scope>
</reference>
<organism evidence="9 10">
    <name type="scientific">Emiliania huxleyi (strain CCMP1516)</name>
    <dbReference type="NCBI Taxonomy" id="280463"/>
    <lineage>
        <taxon>Eukaryota</taxon>
        <taxon>Haptista</taxon>
        <taxon>Haptophyta</taxon>
        <taxon>Prymnesiophyceae</taxon>
        <taxon>Isochrysidales</taxon>
        <taxon>Noelaerhabdaceae</taxon>
        <taxon>Emiliania</taxon>
    </lineage>
</organism>
<sequence>AQPGQLAQLGYADPRFYHGMMPTLPAMATANRIADASPPAAEQPPASVASAIAAAKSAAPKSAAPKGAAPPALAPSASAESEGVDEGAAAALRALAGAGAGLAADRWQPSAGDVMLLERVFEMEPLPCRATREQLATHFSITSRQVQVWFQNKRQRVRVRAARDGESALDGLVALFDPAARVARTTSGGREIYHLKTAASGEGGSEQGASSGSDLVKAAPASGESADGASEPGGGSGGSSSEGSGEEGSSDESSSESEDDDDRELEAPALLDGGDSEQ</sequence>
<keyword evidence="10" id="KW-1185">Reference proteome</keyword>
<dbReference type="InterPro" id="IPR001356">
    <property type="entry name" value="HD"/>
</dbReference>
<dbReference type="CDD" id="cd00086">
    <property type="entry name" value="homeodomain"/>
    <property type="match status" value="1"/>
</dbReference>
<feature type="compositionally biased region" description="Gly residues" evidence="7">
    <location>
        <begin position="231"/>
        <end position="240"/>
    </location>
</feature>
<dbReference type="PANTHER" id="PTHR24208">
    <property type="entry name" value="LIM/HOMEOBOX PROTEIN LHX"/>
    <property type="match status" value="1"/>
</dbReference>
<dbReference type="GeneID" id="17266779"/>
<feature type="region of interest" description="Disordered" evidence="7">
    <location>
        <begin position="197"/>
        <end position="278"/>
    </location>
</feature>
<dbReference type="GO" id="GO:0005634">
    <property type="term" value="C:nucleus"/>
    <property type="evidence" value="ECO:0007669"/>
    <property type="project" value="UniProtKB-SubCell"/>
</dbReference>
<proteinExistence type="predicted"/>
<dbReference type="PANTHER" id="PTHR24208:SF166">
    <property type="entry name" value="LIM HOMEOBOX TRANSCRIPTION FACTOR 1 ALPHA, ISOFORM B"/>
    <property type="match status" value="1"/>
</dbReference>
<dbReference type="EnsemblProtists" id="EOD21235">
    <property type="protein sequence ID" value="EOD21235"/>
    <property type="gene ID" value="EMIHUDRAFT_241500"/>
</dbReference>
<dbReference type="SMART" id="SM00389">
    <property type="entry name" value="HOX"/>
    <property type="match status" value="1"/>
</dbReference>
<dbReference type="InterPro" id="IPR050453">
    <property type="entry name" value="LIM_Homeobox_TF"/>
</dbReference>
<keyword evidence="3 5" id="KW-0371">Homeobox</keyword>
<dbReference type="STRING" id="2903.R1E317"/>
<dbReference type="GO" id="GO:0000977">
    <property type="term" value="F:RNA polymerase II transcription regulatory region sequence-specific DNA binding"/>
    <property type="evidence" value="ECO:0007669"/>
    <property type="project" value="TreeGrafter"/>
</dbReference>
<accession>A0A0D3JCK0</accession>
<dbReference type="Proteomes" id="UP000013827">
    <property type="component" value="Unassembled WGS sequence"/>
</dbReference>
<evidence type="ECO:0000256" key="5">
    <source>
        <dbReference type="PROSITE-ProRule" id="PRU00108"/>
    </source>
</evidence>
<evidence type="ECO:0000256" key="4">
    <source>
        <dbReference type="ARBA" id="ARBA00023242"/>
    </source>
</evidence>
<feature type="region of interest" description="Disordered" evidence="7">
    <location>
        <begin position="62"/>
        <end position="81"/>
    </location>
</feature>